<proteinExistence type="evidence at transcript level"/>
<name>A0A8U0LTM6_RHYMT</name>
<feature type="signal peptide" evidence="1">
    <location>
        <begin position="1"/>
        <end position="23"/>
    </location>
</feature>
<reference evidence="2" key="1">
    <citation type="submission" date="2020-11" db="EMBL/GenBank/DDBJ databases">
        <authorList>
            <person name="Robinson S.D."/>
        </authorList>
    </citation>
    <scope>NUCLEOTIDE SEQUENCE</scope>
    <source>
        <tissue evidence="2">Venom apparatus</tissue>
    </source>
</reference>
<feature type="chain" id="PRO_5035730788" evidence="1">
    <location>
        <begin position="24"/>
        <end position="44"/>
    </location>
</feature>
<sequence>MKTLKLIISIAIIMAAMAVLTSAKPDAINSVLLASLVGKKTKGK</sequence>
<accession>A0A8U0LTM6</accession>
<evidence type="ECO:0000313" key="2">
    <source>
        <dbReference type="EMBL" id="UPH34149.1"/>
    </source>
</evidence>
<evidence type="ECO:0000256" key="1">
    <source>
        <dbReference type="SAM" id="SignalP"/>
    </source>
</evidence>
<protein>
    <submittedName>
        <fullName evidence="2">Venom peptide ECTX1-Rm58b</fullName>
    </submittedName>
</protein>
<dbReference type="EMBL" id="MW317116">
    <property type="protein sequence ID" value="UPH34149.1"/>
    <property type="molecule type" value="mRNA"/>
</dbReference>
<keyword evidence="1" id="KW-0732">Signal</keyword>
<organism evidence="2">
    <name type="scientific">Rhytidoponera metallica</name>
    <name type="common">Australian green-headed ant</name>
    <name type="synonym">Ponera metallica</name>
    <dbReference type="NCBI Taxonomy" id="148364"/>
    <lineage>
        <taxon>Eukaryota</taxon>
        <taxon>Metazoa</taxon>
        <taxon>Ecdysozoa</taxon>
        <taxon>Arthropoda</taxon>
        <taxon>Hexapoda</taxon>
        <taxon>Insecta</taxon>
        <taxon>Pterygota</taxon>
        <taxon>Neoptera</taxon>
        <taxon>Endopterygota</taxon>
        <taxon>Hymenoptera</taxon>
        <taxon>Apocrita</taxon>
        <taxon>Aculeata</taxon>
        <taxon>Formicoidea</taxon>
        <taxon>Formicidae</taxon>
        <taxon>Ectatomminae</taxon>
        <taxon>Ectatommini</taxon>
        <taxon>Rhytidoponera</taxon>
    </lineage>
</organism>
<dbReference type="AlphaFoldDB" id="A0A8U0LTM6"/>